<proteinExistence type="predicted"/>
<dbReference type="EMBL" id="JAQGDS010000016">
    <property type="protein sequence ID" value="KAJ6255959.1"/>
    <property type="molecule type" value="Genomic_DNA"/>
</dbReference>
<evidence type="ECO:0000313" key="2">
    <source>
        <dbReference type="EMBL" id="KAJ6255959.1"/>
    </source>
</evidence>
<accession>A0AAD6IPI1</accession>
<organism evidence="2 3">
    <name type="scientific">Drechslerella dactyloides</name>
    <name type="common">Nematode-trapping fungus</name>
    <name type="synonym">Arthrobotrys dactyloides</name>
    <dbReference type="NCBI Taxonomy" id="74499"/>
    <lineage>
        <taxon>Eukaryota</taxon>
        <taxon>Fungi</taxon>
        <taxon>Dikarya</taxon>
        <taxon>Ascomycota</taxon>
        <taxon>Pezizomycotina</taxon>
        <taxon>Orbiliomycetes</taxon>
        <taxon>Orbiliales</taxon>
        <taxon>Orbiliaceae</taxon>
        <taxon>Drechslerella</taxon>
    </lineage>
</organism>
<feature type="region of interest" description="Disordered" evidence="1">
    <location>
        <begin position="131"/>
        <end position="163"/>
    </location>
</feature>
<reference evidence="2" key="1">
    <citation type="submission" date="2023-01" db="EMBL/GenBank/DDBJ databases">
        <title>The chitinases involved in constricting ring structure development in the nematode-trapping fungus Drechslerella dactyloides.</title>
        <authorList>
            <person name="Wang R."/>
            <person name="Zhang L."/>
            <person name="Tang P."/>
            <person name="Li S."/>
            <person name="Liang L."/>
        </authorList>
    </citation>
    <scope>NUCLEOTIDE SEQUENCE</scope>
    <source>
        <strain evidence="2">YMF1.00031</strain>
    </source>
</reference>
<gene>
    <name evidence="2" type="ORF">Dda_9250</name>
</gene>
<comment type="caution">
    <text evidence="2">The sequence shown here is derived from an EMBL/GenBank/DDBJ whole genome shotgun (WGS) entry which is preliminary data.</text>
</comment>
<name>A0AAD6IPI1_DREDA</name>
<dbReference type="Proteomes" id="UP001221413">
    <property type="component" value="Unassembled WGS sequence"/>
</dbReference>
<dbReference type="AlphaFoldDB" id="A0AAD6IPI1"/>
<evidence type="ECO:0000256" key="1">
    <source>
        <dbReference type="SAM" id="MobiDB-lite"/>
    </source>
</evidence>
<sequence length="163" mass="18759">MCHTIYTFAKCLHIDISDDVKHFPPCICNTVRATVKLQRACNACVRYPTPTSRREHKKMVEMQVERFRRLGLPWAEVERLVPRWRRIIGLGKRLERDWAESDDEDDSGKILLDETKQVAILEAIEDESAVQIHSAAPNHLSRQDKPDAKMLNTSEDKPPAQDA</sequence>
<protein>
    <submittedName>
        <fullName evidence="2">Uncharacterized protein</fullName>
    </submittedName>
</protein>
<keyword evidence="3" id="KW-1185">Reference proteome</keyword>
<feature type="compositionally biased region" description="Basic and acidic residues" evidence="1">
    <location>
        <begin position="141"/>
        <end position="163"/>
    </location>
</feature>
<evidence type="ECO:0000313" key="3">
    <source>
        <dbReference type="Proteomes" id="UP001221413"/>
    </source>
</evidence>